<dbReference type="InterPro" id="IPR010992">
    <property type="entry name" value="IHF-like_DNA-bd_dom_sf"/>
</dbReference>
<dbReference type="EMBL" id="FOCT01000042">
    <property type="protein sequence ID" value="SEO54458.1"/>
    <property type="molecule type" value="Genomic_DNA"/>
</dbReference>
<comment type="similarity">
    <text evidence="1">Belongs to the bacterial histone-like protein family.</text>
</comment>
<evidence type="ECO:0000313" key="4">
    <source>
        <dbReference type="EMBL" id="SEO54458.1"/>
    </source>
</evidence>
<protein>
    <submittedName>
        <fullName evidence="4">DNA-binding protein HU-beta</fullName>
    </submittedName>
</protein>
<dbReference type="Gene3D" id="4.10.520.10">
    <property type="entry name" value="IHF-like DNA-binding proteins"/>
    <property type="match status" value="1"/>
</dbReference>
<dbReference type="GO" id="GO:0030527">
    <property type="term" value="F:structural constituent of chromatin"/>
    <property type="evidence" value="ECO:0007669"/>
    <property type="project" value="InterPro"/>
</dbReference>
<dbReference type="AlphaFoldDB" id="A0A1H8QKB1"/>
<dbReference type="InterPro" id="IPR000119">
    <property type="entry name" value="Hist_DNA-bd"/>
</dbReference>
<organism evidence="4 5">
    <name type="scientific">Nitrosospira multiformis</name>
    <dbReference type="NCBI Taxonomy" id="1231"/>
    <lineage>
        <taxon>Bacteria</taxon>
        <taxon>Pseudomonadati</taxon>
        <taxon>Pseudomonadota</taxon>
        <taxon>Betaproteobacteria</taxon>
        <taxon>Nitrosomonadales</taxon>
        <taxon>Nitrosomonadaceae</taxon>
        <taxon>Nitrosospira</taxon>
    </lineage>
</organism>
<feature type="non-terminal residue" evidence="4">
    <location>
        <position position="1"/>
    </location>
</feature>
<dbReference type="Pfam" id="PF00216">
    <property type="entry name" value="Bac_DNA_binding"/>
    <property type="match status" value="1"/>
</dbReference>
<accession>A0A1H8QKB1</accession>
<name>A0A1H8QKB1_9PROT</name>
<keyword evidence="2 4" id="KW-0238">DNA-binding</keyword>
<dbReference type="EMBL" id="FOCT01000033">
    <property type="protein sequence ID" value="SEO51816.1"/>
    <property type="molecule type" value="Genomic_DNA"/>
</dbReference>
<dbReference type="RefSeq" id="WP_175463311.1">
    <property type="nucleotide sequence ID" value="NZ_FOCT01000033.1"/>
</dbReference>
<dbReference type="SUPFAM" id="SSF47729">
    <property type="entry name" value="IHF-like DNA-binding proteins"/>
    <property type="match status" value="1"/>
</dbReference>
<evidence type="ECO:0000313" key="5">
    <source>
        <dbReference type="Proteomes" id="UP000183898"/>
    </source>
</evidence>
<dbReference type="Proteomes" id="UP000183898">
    <property type="component" value="Unassembled WGS sequence"/>
</dbReference>
<evidence type="ECO:0000256" key="2">
    <source>
        <dbReference type="ARBA" id="ARBA00023125"/>
    </source>
</evidence>
<evidence type="ECO:0000313" key="3">
    <source>
        <dbReference type="EMBL" id="SEO51816.1"/>
    </source>
</evidence>
<proteinExistence type="inferred from homology"/>
<reference evidence="4 5" key="1">
    <citation type="submission" date="2016-10" db="EMBL/GenBank/DDBJ databases">
        <authorList>
            <person name="de Groot N.N."/>
        </authorList>
    </citation>
    <scope>NUCLEOTIDE SEQUENCE [LARGE SCALE GENOMIC DNA]</scope>
    <source>
        <strain evidence="4 5">Nl18</strain>
    </source>
</reference>
<sequence>PKTGEQLKIAASKVPAFKPGSTLKAAVNGKNGKD</sequence>
<dbReference type="GO" id="GO:0003677">
    <property type="term" value="F:DNA binding"/>
    <property type="evidence" value="ECO:0007669"/>
    <property type="project" value="UniProtKB-KW"/>
</dbReference>
<gene>
    <name evidence="3" type="ORF">SAMN05216404_1331</name>
    <name evidence="4" type="ORF">SAMN05216404_1421</name>
</gene>
<evidence type="ECO:0000256" key="1">
    <source>
        <dbReference type="ARBA" id="ARBA00010529"/>
    </source>
</evidence>